<organism evidence="4 5">
    <name type="scientific">Pseudomonas monteilii</name>
    <dbReference type="NCBI Taxonomy" id="76759"/>
    <lineage>
        <taxon>Bacteria</taxon>
        <taxon>Pseudomonadati</taxon>
        <taxon>Pseudomonadota</taxon>
        <taxon>Gammaproteobacteria</taxon>
        <taxon>Pseudomonadales</taxon>
        <taxon>Pseudomonadaceae</taxon>
        <taxon>Pseudomonas</taxon>
    </lineage>
</organism>
<accession>A0AAE6REH6</accession>
<evidence type="ECO:0000313" key="4">
    <source>
        <dbReference type="EMBL" id="QHB28981.1"/>
    </source>
</evidence>
<dbReference type="PANTHER" id="PTHR30034:SF5">
    <property type="entry name" value="SECRETION SYSTEM APPARATUS PROTEIN SSAQ"/>
    <property type="match status" value="1"/>
</dbReference>
<dbReference type="InterPro" id="IPR036429">
    <property type="entry name" value="SpoA-like_sf"/>
</dbReference>
<dbReference type="InterPro" id="IPR001543">
    <property type="entry name" value="FliN-like_C"/>
</dbReference>
<proteinExistence type="inferred from homology"/>
<dbReference type="Pfam" id="PF01052">
    <property type="entry name" value="FliMN_C"/>
    <property type="match status" value="1"/>
</dbReference>
<dbReference type="EMBL" id="CP040324">
    <property type="protein sequence ID" value="QHB28981.1"/>
    <property type="molecule type" value="Genomic_DNA"/>
</dbReference>
<comment type="similarity">
    <text evidence="1">Belongs to the FliN/MopA/SpaO family.</text>
</comment>
<evidence type="ECO:0000256" key="1">
    <source>
        <dbReference type="ARBA" id="ARBA00009226"/>
    </source>
</evidence>
<name>A0AAE6REH6_9PSED</name>
<evidence type="ECO:0000256" key="2">
    <source>
        <dbReference type="ARBA" id="ARBA00023026"/>
    </source>
</evidence>
<keyword evidence="2" id="KW-0843">Virulence</keyword>
<reference evidence="4 5" key="1">
    <citation type="submission" date="2019-05" db="EMBL/GenBank/DDBJ databases">
        <title>Complete genome sequence of Pseudomonas Pseudomonas resinovorans.</title>
        <authorList>
            <person name="Chen H.-P."/>
        </authorList>
    </citation>
    <scope>NUCLEOTIDE SEQUENCE [LARGE SCALE GENOMIC DNA]</scope>
    <source>
        <strain evidence="4 5">TCU-CK1</strain>
    </source>
</reference>
<dbReference type="Gene3D" id="2.30.330.10">
    <property type="entry name" value="SpoA-like"/>
    <property type="match status" value="1"/>
</dbReference>
<feature type="domain" description="Flagellar motor switch protein FliN-like C-terminal" evidence="3">
    <location>
        <begin position="2"/>
        <end position="70"/>
    </location>
</feature>
<dbReference type="GO" id="GO:0071978">
    <property type="term" value="P:bacterial-type flagellum-dependent swarming motility"/>
    <property type="evidence" value="ECO:0007669"/>
    <property type="project" value="TreeGrafter"/>
</dbReference>
<dbReference type="PANTHER" id="PTHR30034">
    <property type="entry name" value="FLAGELLAR MOTOR SWITCH PROTEIN FLIM"/>
    <property type="match status" value="1"/>
</dbReference>
<dbReference type="Proteomes" id="UP000464593">
    <property type="component" value="Chromosome"/>
</dbReference>
<dbReference type="SUPFAM" id="SSF101801">
    <property type="entry name" value="Surface presentation of antigens (SPOA)"/>
    <property type="match status" value="1"/>
</dbReference>
<sequence>MLSALPVKLEFVLGELTLSLAALNAFIEGQVLPLEPTAASNVEVRVAGKCIAVGELVQLGDRLGVELREVGRGMGNE</sequence>
<evidence type="ECO:0000259" key="3">
    <source>
        <dbReference type="Pfam" id="PF01052"/>
    </source>
</evidence>
<dbReference type="InterPro" id="IPR003283">
    <property type="entry name" value="T3SS_OMP_SpaO"/>
</dbReference>
<dbReference type="GO" id="GO:0009306">
    <property type="term" value="P:protein secretion"/>
    <property type="evidence" value="ECO:0007669"/>
    <property type="project" value="InterPro"/>
</dbReference>
<dbReference type="PRINTS" id="PR01339">
    <property type="entry name" value="TYPE3OMOPROT"/>
</dbReference>
<dbReference type="RefSeq" id="WP_233454298.1">
    <property type="nucleotide sequence ID" value="NZ_CP040324.1"/>
</dbReference>
<protein>
    <submittedName>
        <fullName evidence="4">Type III secretion system protein</fullName>
    </submittedName>
</protein>
<dbReference type="AlphaFoldDB" id="A0AAE6REH6"/>
<gene>
    <name evidence="4" type="ORF">TCK1_3635</name>
</gene>
<evidence type="ECO:0000313" key="5">
    <source>
        <dbReference type="Proteomes" id="UP000464593"/>
    </source>
</evidence>
<dbReference type="GO" id="GO:0050918">
    <property type="term" value="P:positive chemotaxis"/>
    <property type="evidence" value="ECO:0007669"/>
    <property type="project" value="TreeGrafter"/>
</dbReference>